<evidence type="ECO:0000313" key="1">
    <source>
        <dbReference type="EMBL" id="KAK9228268.1"/>
    </source>
</evidence>
<evidence type="ECO:0000313" key="2">
    <source>
        <dbReference type="Proteomes" id="UP001428341"/>
    </source>
</evidence>
<keyword evidence="2" id="KW-1185">Reference proteome</keyword>
<organism evidence="1 2">
    <name type="scientific">Citrus x changshan-huyou</name>
    <dbReference type="NCBI Taxonomy" id="2935761"/>
    <lineage>
        <taxon>Eukaryota</taxon>
        <taxon>Viridiplantae</taxon>
        <taxon>Streptophyta</taxon>
        <taxon>Embryophyta</taxon>
        <taxon>Tracheophyta</taxon>
        <taxon>Spermatophyta</taxon>
        <taxon>Magnoliopsida</taxon>
        <taxon>eudicotyledons</taxon>
        <taxon>Gunneridae</taxon>
        <taxon>Pentapetalae</taxon>
        <taxon>rosids</taxon>
        <taxon>malvids</taxon>
        <taxon>Sapindales</taxon>
        <taxon>Rutaceae</taxon>
        <taxon>Aurantioideae</taxon>
        <taxon>Citrus</taxon>
    </lineage>
</organism>
<sequence>MKQAVVRGGASWQLQQWSRGLMEQAAAVVKVHRSARHGLAMDWLRTVASVDHIG</sequence>
<comment type="caution">
    <text evidence="1">The sequence shown here is derived from an EMBL/GenBank/DDBJ whole genome shotgun (WGS) entry which is preliminary data.</text>
</comment>
<reference evidence="1 2" key="1">
    <citation type="submission" date="2024-05" db="EMBL/GenBank/DDBJ databases">
        <title>Haplotype-resolved chromosome-level genome assembly of Huyou (Citrus changshanensis).</title>
        <authorList>
            <person name="Miao C."/>
            <person name="Chen W."/>
            <person name="Wu Y."/>
            <person name="Wang L."/>
            <person name="Zhao S."/>
            <person name="Grierson D."/>
            <person name="Xu C."/>
            <person name="Chen K."/>
        </authorList>
    </citation>
    <scope>NUCLEOTIDE SEQUENCE [LARGE SCALE GENOMIC DNA]</scope>
    <source>
        <strain evidence="1">01-14</strain>
        <tissue evidence="1">Leaf</tissue>
    </source>
</reference>
<dbReference type="AlphaFoldDB" id="A0AAP0R089"/>
<dbReference type="Proteomes" id="UP001428341">
    <property type="component" value="Unassembled WGS sequence"/>
</dbReference>
<name>A0AAP0R089_9ROSI</name>
<proteinExistence type="predicted"/>
<accession>A0AAP0R089</accession>
<gene>
    <name evidence="1" type="ORF">WN944_021217</name>
</gene>
<dbReference type="EMBL" id="JBCGBO010000001">
    <property type="protein sequence ID" value="KAK9228268.1"/>
    <property type="molecule type" value="Genomic_DNA"/>
</dbReference>
<protein>
    <submittedName>
        <fullName evidence="1">Uncharacterized protein</fullName>
    </submittedName>
</protein>